<evidence type="ECO:0000259" key="8">
    <source>
        <dbReference type="Pfam" id="PF01694"/>
    </source>
</evidence>
<dbReference type="PANTHER" id="PTHR43731:SF14">
    <property type="entry name" value="PRESENILIN-ASSOCIATED RHOMBOID-LIKE PROTEIN, MITOCHONDRIAL"/>
    <property type="match status" value="1"/>
</dbReference>
<evidence type="ECO:0000256" key="4">
    <source>
        <dbReference type="ARBA" id="ARBA00022801"/>
    </source>
</evidence>
<evidence type="ECO:0000259" key="9">
    <source>
        <dbReference type="Pfam" id="PF13453"/>
    </source>
</evidence>
<name>A0A396RUP8_9PSED</name>
<dbReference type="AlphaFoldDB" id="A0A396RUP8"/>
<dbReference type="GO" id="GO:0016020">
    <property type="term" value="C:membrane"/>
    <property type="evidence" value="ECO:0007669"/>
    <property type="project" value="UniProtKB-SubCell"/>
</dbReference>
<dbReference type="PANTHER" id="PTHR43731">
    <property type="entry name" value="RHOMBOID PROTEASE"/>
    <property type="match status" value="1"/>
</dbReference>
<keyword evidence="3 7" id="KW-0812">Transmembrane</keyword>
<comment type="similarity">
    <text evidence="2">Belongs to the peptidase S54 family.</text>
</comment>
<evidence type="ECO:0000313" key="11">
    <source>
        <dbReference type="Proteomes" id="UP000265745"/>
    </source>
</evidence>
<comment type="caution">
    <text evidence="10">The sequence shown here is derived from an EMBL/GenBank/DDBJ whole genome shotgun (WGS) entry which is preliminary data.</text>
</comment>
<keyword evidence="10" id="KW-0645">Protease</keyword>
<accession>A0A396RUP8</accession>
<feature type="domain" description="Peptidase S54 rhomboid" evidence="8">
    <location>
        <begin position="260"/>
        <end position="406"/>
    </location>
</feature>
<keyword evidence="6 7" id="KW-0472">Membrane</keyword>
<comment type="subcellular location">
    <subcellularLocation>
        <location evidence="1">Membrane</location>
        <topology evidence="1">Multi-pass membrane protein</topology>
    </subcellularLocation>
</comment>
<evidence type="ECO:0000256" key="5">
    <source>
        <dbReference type="ARBA" id="ARBA00022989"/>
    </source>
</evidence>
<feature type="transmembrane region" description="Helical" evidence="7">
    <location>
        <begin position="327"/>
        <end position="346"/>
    </location>
</feature>
<sequence length="429" mass="49052">MNVCTRPNRRGVTGSLPMVRHRPASGLVARKWRWWCWAWAAKRLSSPASCRADTRPRFARMPVMPLRKAHCPCCLTRTLYEVPFQSGRVFQCRSCEGMWFEDRQLNQAISDTHPDIDQHCHVSHLGEHLGASQRVCWHCQAPMEHYHLLPDYQVEIDRCASCDGVWLDHDEVDQVMHSPKLKDAMQMLNATLNWRSWLFEFMTRMPVEFNIKTRHTPWVTYSLIGLCVLVFLLGQSSAQMEVVLMLLLGVQSDLVGQPPMLWQLLSYQFVHGGWMHLLGNMYFLWIIGDNIEDVLGPWRYLGLYLLGGVIAALAELLVTSWLGGRDLLLVGASGSIAALFGLYLIWFRYSSLSFMFVVWQKKLAPHWFFLIWSGMNIFGMMVGETNVAYAAHLGGFAFGLLAGLALQDRVEAANPLVRMLNAPEARLRR</sequence>
<reference evidence="10 11" key="1">
    <citation type="submission" date="2018-06" db="EMBL/GenBank/DDBJ databases">
        <title>Pseudomonas jilinensis sp. nov., isolated from the production water of Jilin Oilfield in China.</title>
        <authorList>
            <person name="Wang J."/>
        </authorList>
    </citation>
    <scope>NUCLEOTIDE SEQUENCE [LARGE SCALE GENOMIC DNA]</scope>
    <source>
        <strain evidence="10 11">JS15-10A1</strain>
    </source>
</reference>
<keyword evidence="4" id="KW-0378">Hydrolase</keyword>
<feature type="transmembrane region" description="Helical" evidence="7">
    <location>
        <begin position="300"/>
        <end position="321"/>
    </location>
</feature>
<feature type="transmembrane region" description="Helical" evidence="7">
    <location>
        <begin position="367"/>
        <end position="383"/>
    </location>
</feature>
<dbReference type="Pfam" id="PF13453">
    <property type="entry name" value="Zn_ribbon_TFIIB"/>
    <property type="match status" value="2"/>
</dbReference>
<dbReference type="SUPFAM" id="SSF144091">
    <property type="entry name" value="Rhomboid-like"/>
    <property type="match status" value="1"/>
</dbReference>
<dbReference type="Pfam" id="PF01694">
    <property type="entry name" value="Rhomboid"/>
    <property type="match status" value="1"/>
</dbReference>
<protein>
    <submittedName>
        <fullName evidence="10">Rhomboid family intramembrane serine protease</fullName>
    </submittedName>
</protein>
<feature type="transmembrane region" description="Helical" evidence="7">
    <location>
        <begin position="269"/>
        <end position="288"/>
    </location>
</feature>
<feature type="transmembrane region" description="Helical" evidence="7">
    <location>
        <begin position="389"/>
        <end position="406"/>
    </location>
</feature>
<organism evidence="10 11">
    <name type="scientific">Pseudomonas jilinensis</name>
    <dbReference type="NCBI Taxonomy" id="2078689"/>
    <lineage>
        <taxon>Bacteria</taxon>
        <taxon>Pseudomonadati</taxon>
        <taxon>Pseudomonadota</taxon>
        <taxon>Gammaproteobacteria</taxon>
        <taxon>Pseudomonadales</taxon>
        <taxon>Pseudomonadaceae</taxon>
        <taxon>Pseudomonas</taxon>
    </lineage>
</organism>
<evidence type="ECO:0000256" key="2">
    <source>
        <dbReference type="ARBA" id="ARBA00009045"/>
    </source>
</evidence>
<gene>
    <name evidence="10" type="ORF">C2846_14480</name>
</gene>
<keyword evidence="11" id="KW-1185">Reference proteome</keyword>
<dbReference type="Proteomes" id="UP000265745">
    <property type="component" value="Unassembled WGS sequence"/>
</dbReference>
<proteinExistence type="inferred from homology"/>
<dbReference type="Gene3D" id="1.20.1540.10">
    <property type="entry name" value="Rhomboid-like"/>
    <property type="match status" value="1"/>
</dbReference>
<feature type="domain" description="Transcription factor zinc-finger" evidence="9">
    <location>
        <begin position="138"/>
        <end position="176"/>
    </location>
</feature>
<keyword evidence="5 7" id="KW-1133">Transmembrane helix</keyword>
<evidence type="ECO:0000256" key="7">
    <source>
        <dbReference type="SAM" id="Phobius"/>
    </source>
</evidence>
<evidence type="ECO:0000256" key="6">
    <source>
        <dbReference type="ARBA" id="ARBA00023136"/>
    </source>
</evidence>
<evidence type="ECO:0000313" key="10">
    <source>
        <dbReference type="EMBL" id="RHW20267.1"/>
    </source>
</evidence>
<dbReference type="InterPro" id="IPR050925">
    <property type="entry name" value="Rhomboid_protease_S54"/>
</dbReference>
<dbReference type="GO" id="GO:0006508">
    <property type="term" value="P:proteolysis"/>
    <property type="evidence" value="ECO:0007669"/>
    <property type="project" value="UniProtKB-KW"/>
</dbReference>
<dbReference type="InterPro" id="IPR035952">
    <property type="entry name" value="Rhomboid-like_sf"/>
</dbReference>
<evidence type="ECO:0000256" key="3">
    <source>
        <dbReference type="ARBA" id="ARBA00022692"/>
    </source>
</evidence>
<dbReference type="EMBL" id="QJSA01000013">
    <property type="protein sequence ID" value="RHW20267.1"/>
    <property type="molecule type" value="Genomic_DNA"/>
</dbReference>
<dbReference type="InterPro" id="IPR022764">
    <property type="entry name" value="Peptidase_S54_rhomboid_dom"/>
</dbReference>
<dbReference type="InterPro" id="IPR027392">
    <property type="entry name" value="TF_Znf"/>
</dbReference>
<evidence type="ECO:0000256" key="1">
    <source>
        <dbReference type="ARBA" id="ARBA00004141"/>
    </source>
</evidence>
<feature type="transmembrane region" description="Helical" evidence="7">
    <location>
        <begin position="218"/>
        <end position="238"/>
    </location>
</feature>
<feature type="domain" description="Transcription factor zinc-finger" evidence="9">
    <location>
        <begin position="70"/>
        <end position="109"/>
    </location>
</feature>
<dbReference type="GO" id="GO:0004252">
    <property type="term" value="F:serine-type endopeptidase activity"/>
    <property type="evidence" value="ECO:0007669"/>
    <property type="project" value="InterPro"/>
</dbReference>
<dbReference type="OrthoDB" id="9814037at2"/>